<dbReference type="PIRSF" id="PIRSF000124">
    <property type="entry name" value="UDPglc_GDPman_dh"/>
    <property type="match status" value="1"/>
</dbReference>
<accession>A0A2B0MWT8</accession>
<evidence type="ECO:0000313" key="5">
    <source>
        <dbReference type="EMBL" id="PFK47354.1"/>
    </source>
</evidence>
<keyword evidence="1" id="KW-0560">Oxidoreductase</keyword>
<dbReference type="Pfam" id="PF03721">
    <property type="entry name" value="UDPG_MGDP_dh_N"/>
    <property type="match status" value="1"/>
</dbReference>
<sequence>MKVCVVGLGYIGLPIASLLASQNYEVHGVDINENVVRMIQNGEAHIMEQDLDRLVKQAVRNKRLTVSNTPTEADTFIISVPTPISAYYEPDISFVKNAVNSVIPFLKNGDLVIVESTCPVGTTEMVANVIEQERSDIVVYSNQTADEKARVYVAYCPERVLPGNILKELKGNNRVVGGINEESTKKAIAFYKGFVEGDLLATNSKTAEMVKLTENSFRDVNIAFANELSIICEHLQINVWEMIALANYHPRVNILKPGPGVGGHCIAVDPWFIVNSAPEQSKLIYTARIVNDSKVYHVIQKVKEAAMGFSAPTIACLGLSFKANVDDLRESPALKIVESLIEGNYKKELLVVEPYISELPATIQKEDVRLTTIDEALEKAEVIVLLVDHDQFKCIGLEALENKTIIDTRGMITDSTRKEHYTQVEYNS</sequence>
<proteinExistence type="inferred from homology"/>
<dbReference type="GO" id="GO:0016628">
    <property type="term" value="F:oxidoreductase activity, acting on the CH-CH group of donors, NAD or NADP as acceptor"/>
    <property type="evidence" value="ECO:0007669"/>
    <property type="project" value="InterPro"/>
</dbReference>
<dbReference type="SUPFAM" id="SSF48179">
    <property type="entry name" value="6-phosphogluconate dehydrogenase C-terminal domain-like"/>
    <property type="match status" value="1"/>
</dbReference>
<keyword evidence="2" id="KW-0520">NAD</keyword>
<evidence type="ECO:0000256" key="1">
    <source>
        <dbReference type="ARBA" id="ARBA00023002"/>
    </source>
</evidence>
<dbReference type="PANTHER" id="PTHR43491">
    <property type="entry name" value="UDP-N-ACETYL-D-MANNOSAMINE DEHYDROGENASE"/>
    <property type="match status" value="1"/>
</dbReference>
<evidence type="ECO:0000256" key="3">
    <source>
        <dbReference type="PIRNR" id="PIRNR000124"/>
    </source>
</evidence>
<dbReference type="SUPFAM" id="SSF52413">
    <property type="entry name" value="UDP-glucose/GDP-mannose dehydrogenase C-terminal domain"/>
    <property type="match status" value="1"/>
</dbReference>
<dbReference type="Gene3D" id="3.40.50.720">
    <property type="entry name" value="NAD(P)-binding Rossmann-like Domain"/>
    <property type="match status" value="2"/>
</dbReference>
<dbReference type="InterPro" id="IPR028359">
    <property type="entry name" value="UDP_ManNAc/GlcNAc_DH"/>
</dbReference>
<evidence type="ECO:0000259" key="4">
    <source>
        <dbReference type="SMART" id="SM00984"/>
    </source>
</evidence>
<dbReference type="PIRSF" id="PIRSF500136">
    <property type="entry name" value="UDP_ManNAc_DH"/>
    <property type="match status" value="1"/>
</dbReference>
<dbReference type="InterPro" id="IPR008927">
    <property type="entry name" value="6-PGluconate_DH-like_C_sf"/>
</dbReference>
<feature type="domain" description="UDP-glucose/GDP-mannose dehydrogenase C-terminal" evidence="4">
    <location>
        <begin position="315"/>
        <end position="414"/>
    </location>
</feature>
<evidence type="ECO:0000313" key="6">
    <source>
        <dbReference type="Proteomes" id="UP000242656"/>
    </source>
</evidence>
<dbReference type="NCBIfam" id="NF008286">
    <property type="entry name" value="PRK11064.1"/>
    <property type="match status" value="1"/>
</dbReference>
<dbReference type="GO" id="GO:0000271">
    <property type="term" value="P:polysaccharide biosynthetic process"/>
    <property type="evidence" value="ECO:0007669"/>
    <property type="project" value="InterPro"/>
</dbReference>
<dbReference type="Proteomes" id="UP000242656">
    <property type="component" value="Unassembled WGS sequence"/>
</dbReference>
<evidence type="ECO:0000256" key="2">
    <source>
        <dbReference type="ARBA" id="ARBA00023027"/>
    </source>
</evidence>
<dbReference type="Pfam" id="PF00984">
    <property type="entry name" value="UDPG_MGDP_dh"/>
    <property type="match status" value="1"/>
</dbReference>
<dbReference type="Pfam" id="PF03720">
    <property type="entry name" value="UDPG_MGDP_dh_C"/>
    <property type="match status" value="1"/>
</dbReference>
<dbReference type="PANTHER" id="PTHR43491:SF1">
    <property type="entry name" value="UDP-N-ACETYL-D-MANNOSAMINE DEHYDROGENASE"/>
    <property type="match status" value="1"/>
</dbReference>
<protein>
    <submittedName>
        <fullName evidence="5">UDP-N-acetyl-D-mannosamine dehydrogenase</fullName>
    </submittedName>
</protein>
<dbReference type="SUPFAM" id="SSF51735">
    <property type="entry name" value="NAD(P)-binding Rossmann-fold domains"/>
    <property type="match status" value="1"/>
</dbReference>
<comment type="caution">
    <text evidence="5">The sequence shown here is derived from an EMBL/GenBank/DDBJ whole genome shotgun (WGS) entry which is preliminary data.</text>
</comment>
<comment type="similarity">
    <text evidence="3">Belongs to the UDP-glucose/GDP-mannose dehydrogenase family.</text>
</comment>
<dbReference type="NCBIfam" id="TIGR03026">
    <property type="entry name" value="NDP-sugDHase"/>
    <property type="match status" value="1"/>
</dbReference>
<dbReference type="RefSeq" id="WP_098489378.1">
    <property type="nucleotide sequence ID" value="NZ_NUWN01000006.1"/>
</dbReference>
<dbReference type="InterPro" id="IPR017476">
    <property type="entry name" value="UDP-Glc/GDP-Man"/>
</dbReference>
<dbReference type="EMBL" id="NUWN01000006">
    <property type="protein sequence ID" value="PFK47354.1"/>
    <property type="molecule type" value="Genomic_DNA"/>
</dbReference>
<dbReference type="SMART" id="SM00984">
    <property type="entry name" value="UDPG_MGDP_dh_C"/>
    <property type="match status" value="1"/>
</dbReference>
<dbReference type="InterPro" id="IPR036220">
    <property type="entry name" value="UDP-Glc/GDP-Man_DH_C_sf"/>
</dbReference>
<dbReference type="GO" id="GO:0051287">
    <property type="term" value="F:NAD binding"/>
    <property type="evidence" value="ECO:0007669"/>
    <property type="project" value="InterPro"/>
</dbReference>
<dbReference type="GO" id="GO:0016616">
    <property type="term" value="F:oxidoreductase activity, acting on the CH-OH group of donors, NAD or NADP as acceptor"/>
    <property type="evidence" value="ECO:0007669"/>
    <property type="project" value="InterPro"/>
</dbReference>
<name>A0A2B0MWT8_BACCE</name>
<dbReference type="InterPro" id="IPR001732">
    <property type="entry name" value="UDP-Glc/GDP-Man_DH_N"/>
</dbReference>
<organism evidence="5 6">
    <name type="scientific">Bacillus cereus</name>
    <dbReference type="NCBI Taxonomy" id="1396"/>
    <lineage>
        <taxon>Bacteria</taxon>
        <taxon>Bacillati</taxon>
        <taxon>Bacillota</taxon>
        <taxon>Bacilli</taxon>
        <taxon>Bacillales</taxon>
        <taxon>Bacillaceae</taxon>
        <taxon>Bacillus</taxon>
        <taxon>Bacillus cereus group</taxon>
    </lineage>
</organism>
<dbReference type="InterPro" id="IPR036291">
    <property type="entry name" value="NAD(P)-bd_dom_sf"/>
</dbReference>
<reference evidence="5 6" key="1">
    <citation type="submission" date="2017-09" db="EMBL/GenBank/DDBJ databases">
        <title>Large-scale bioinformatics analysis of Bacillus genomes uncovers conserved roles of natural products in bacterial physiology.</title>
        <authorList>
            <consortium name="Agbiome Team Llc"/>
            <person name="Bleich R.M."/>
            <person name="Grubbs K.J."/>
            <person name="Santa Maria K.C."/>
            <person name="Allen S.E."/>
            <person name="Farag S."/>
            <person name="Shank E.A."/>
            <person name="Bowers A."/>
        </authorList>
    </citation>
    <scope>NUCLEOTIDE SEQUENCE [LARGE SCALE GENOMIC DNA]</scope>
    <source>
        <strain evidence="5 6">AFS083043</strain>
    </source>
</reference>
<gene>
    <name evidence="5" type="ORF">COI93_01580</name>
</gene>
<dbReference type="Gene3D" id="1.20.5.100">
    <property type="entry name" value="Cytochrome c1, transmembrane anchor, C-terminal"/>
    <property type="match status" value="1"/>
</dbReference>
<dbReference type="InterPro" id="IPR014026">
    <property type="entry name" value="UDP-Glc/GDP-Man_DH_dimer"/>
</dbReference>
<dbReference type="InterPro" id="IPR014027">
    <property type="entry name" value="UDP-Glc/GDP-Man_DH_C"/>
</dbReference>
<dbReference type="AlphaFoldDB" id="A0A2B0MWT8"/>